<dbReference type="PANTHER" id="PTHR42942:SF1">
    <property type="entry name" value="ALKYLTRANSFERASE-LIKE PROTEIN 1"/>
    <property type="match status" value="1"/>
</dbReference>
<name>Q5GXN4_XANOR</name>
<feature type="region of interest" description="Disordered" evidence="2">
    <location>
        <begin position="49"/>
        <end position="74"/>
    </location>
</feature>
<evidence type="ECO:0000259" key="3">
    <source>
        <dbReference type="Pfam" id="PF01035"/>
    </source>
</evidence>
<dbReference type="GO" id="GO:0003824">
    <property type="term" value="F:catalytic activity"/>
    <property type="evidence" value="ECO:0007669"/>
    <property type="project" value="InterPro"/>
</dbReference>
<evidence type="ECO:0000313" key="4">
    <source>
        <dbReference type="EMBL" id="AAW76537.1"/>
    </source>
</evidence>
<dbReference type="InterPro" id="IPR014048">
    <property type="entry name" value="MethylDNA_cys_MeTrfase_DNA-bd"/>
</dbReference>
<protein>
    <submittedName>
        <fullName evidence="4">Methylated-DNA-protein-cysteine S-methyltransferase related protein</fullName>
    </submittedName>
</protein>
<dbReference type="Proteomes" id="UP000006735">
    <property type="component" value="Chromosome"/>
</dbReference>
<dbReference type="InterPro" id="IPR036388">
    <property type="entry name" value="WH-like_DNA-bd_sf"/>
</dbReference>
<dbReference type="PANTHER" id="PTHR42942">
    <property type="entry name" value="6-O-METHYLGUANINE DNA METHYLTRANSFERASE"/>
    <property type="match status" value="1"/>
</dbReference>
<dbReference type="InterPro" id="IPR052520">
    <property type="entry name" value="ATL_DNA_repair"/>
</dbReference>
<reference evidence="4 5" key="1">
    <citation type="journal article" date="2005" name="Nucleic Acids Res.">
        <title>The genome sequence of Xanthomonas oryzae pathovar oryzae KACC10331, the bacterial blight pathogen of rice.</title>
        <authorList>
            <person name="Lee B.M."/>
            <person name="Park Y.J."/>
            <person name="Park D.S."/>
            <person name="Kang H.W."/>
            <person name="Kim J.G."/>
            <person name="Song E.S."/>
            <person name="Park I.C."/>
            <person name="Yoon U.H."/>
            <person name="Hahn J.H."/>
            <person name="Koo B.S."/>
            <person name="Lee G.B."/>
            <person name="Kim H."/>
            <person name="Park H.S."/>
            <person name="Yoon K.O."/>
            <person name="Kim J.H."/>
            <person name="Jung C.H."/>
            <person name="Koh N.H."/>
            <person name="Seo J.S."/>
            <person name="Go S.J."/>
        </authorList>
    </citation>
    <scope>NUCLEOTIDE SEQUENCE [LARGE SCALE GENOMIC DNA]</scope>
    <source>
        <strain evidence="5">KACC10331 / KXO85</strain>
    </source>
</reference>
<keyword evidence="1" id="KW-0227">DNA damage</keyword>
<sequence length="184" mass="19436">MPRASFELPAVPSSGAAHHLLPMGEGLVASLHVGWAMRTCTHSSWHACAMSKSPQPTTRPSASPAARAGSKGQSLSGEQARLRILEVIRAIPVGEVAGYGDVAQRAGLPARARLVARVLGGNDDPQLPWHRVLRSDGRIAFPGGSAGYREQCQRLRAEGVQVAQGRVRRASAAQRLDAAVWGPS</sequence>
<evidence type="ECO:0000313" key="5">
    <source>
        <dbReference type="Proteomes" id="UP000006735"/>
    </source>
</evidence>
<dbReference type="SUPFAM" id="SSF46767">
    <property type="entry name" value="Methylated DNA-protein cysteine methyltransferase, C-terminal domain"/>
    <property type="match status" value="1"/>
</dbReference>
<dbReference type="GO" id="GO:0006281">
    <property type="term" value="P:DNA repair"/>
    <property type="evidence" value="ECO:0007669"/>
    <property type="project" value="InterPro"/>
</dbReference>
<dbReference type="EMBL" id="AE013598">
    <property type="protein sequence ID" value="AAW76537.1"/>
    <property type="molecule type" value="Genomic_DNA"/>
</dbReference>
<feature type="domain" description="Methylated-DNA-[protein]-cysteine S-methyltransferase DNA binding" evidence="3">
    <location>
        <begin position="82"/>
        <end position="160"/>
    </location>
</feature>
<dbReference type="HOGENOM" id="CLU_000445_52_5_6"/>
<proteinExistence type="predicted"/>
<keyword evidence="5" id="KW-1185">Reference proteome</keyword>
<dbReference type="AlphaFoldDB" id="Q5GXN4"/>
<dbReference type="InterPro" id="IPR036217">
    <property type="entry name" value="MethylDNA_cys_MeTrfase_DNAb"/>
</dbReference>
<dbReference type="STRING" id="291331.XOO3283"/>
<organism evidence="4 5">
    <name type="scientific">Xanthomonas oryzae pv. oryzae (strain KACC10331 / KXO85)</name>
    <dbReference type="NCBI Taxonomy" id="291331"/>
    <lineage>
        <taxon>Bacteria</taxon>
        <taxon>Pseudomonadati</taxon>
        <taxon>Pseudomonadota</taxon>
        <taxon>Gammaproteobacteria</taxon>
        <taxon>Lysobacterales</taxon>
        <taxon>Lysobacteraceae</taxon>
        <taxon>Xanthomonas</taxon>
    </lineage>
</organism>
<evidence type="ECO:0000256" key="1">
    <source>
        <dbReference type="ARBA" id="ARBA00022763"/>
    </source>
</evidence>
<dbReference type="KEGG" id="xoo:XOO3283"/>
<dbReference type="Pfam" id="PF01035">
    <property type="entry name" value="DNA_binding_1"/>
    <property type="match status" value="1"/>
</dbReference>
<dbReference type="CDD" id="cd06445">
    <property type="entry name" value="ATase"/>
    <property type="match status" value="1"/>
</dbReference>
<gene>
    <name evidence="4" type="ordered locus">XOO3283</name>
</gene>
<dbReference type="Gene3D" id="1.10.10.10">
    <property type="entry name" value="Winged helix-like DNA-binding domain superfamily/Winged helix DNA-binding domain"/>
    <property type="match status" value="1"/>
</dbReference>
<feature type="compositionally biased region" description="Low complexity" evidence="2">
    <location>
        <begin position="53"/>
        <end position="70"/>
    </location>
</feature>
<evidence type="ECO:0000256" key="2">
    <source>
        <dbReference type="SAM" id="MobiDB-lite"/>
    </source>
</evidence>
<accession>Q5GXN4</accession>